<evidence type="ECO:0000313" key="2">
    <source>
        <dbReference type="Proteomes" id="UP001303587"/>
    </source>
</evidence>
<dbReference type="AlphaFoldDB" id="A0AA96V1N5"/>
<proteinExistence type="predicted"/>
<sequence>MKQKSISGAVRNELIQKMKDLSQRESQNHQAAVRSYAESTDKKIQEEMAEEASYWEWEFAKTCMIIKELRKNSDYISKKESIVNNDSVGGFAVFAKGAE</sequence>
<evidence type="ECO:0000313" key="1">
    <source>
        <dbReference type="EMBL" id="WNY24792.1"/>
    </source>
</evidence>
<dbReference type="EMBL" id="CP131060">
    <property type="protein sequence ID" value="WNY24792.1"/>
    <property type="molecule type" value="Genomic_DNA"/>
</dbReference>
<dbReference type="Proteomes" id="UP001303587">
    <property type="component" value="Chromosome"/>
</dbReference>
<accession>A0AA96V1N5</accession>
<protein>
    <submittedName>
        <fullName evidence="1">Uncharacterized protein</fullName>
    </submittedName>
</protein>
<name>A0AA96V1N5_9EURY</name>
<dbReference type="GeneID" id="89229440"/>
<dbReference type="RefSeq" id="WP_338102861.1">
    <property type="nucleotide sequence ID" value="NZ_CP131060.1"/>
</dbReference>
<organism evidence="1 2">
    <name type="scientific">Methanolapillus millepedarum</name>
    <dbReference type="NCBI Taxonomy" id="3028296"/>
    <lineage>
        <taxon>Archaea</taxon>
        <taxon>Methanobacteriati</taxon>
        <taxon>Methanobacteriota</taxon>
        <taxon>Stenosarchaea group</taxon>
        <taxon>Methanomicrobia</taxon>
        <taxon>Methanosarcinales</taxon>
        <taxon>Methanosarcinaceae</taxon>
        <taxon>Methanolapillus</taxon>
    </lineage>
</organism>
<reference evidence="1 2" key="1">
    <citation type="submission" date="2023-07" db="EMBL/GenBank/DDBJ databases">
        <title>Closed genoem sequence of Methanosarcinaceae archaeon Ac7.</title>
        <authorList>
            <person name="Poehlein A."/>
            <person name="Protasov E."/>
            <person name="Platt K."/>
            <person name="Reeh H."/>
            <person name="Daniel R."/>
            <person name="Brune A."/>
        </authorList>
    </citation>
    <scope>NUCLEOTIDE SEQUENCE [LARGE SCALE GENOMIC DNA]</scope>
    <source>
        <strain evidence="1 2">Ac7</strain>
    </source>
</reference>
<gene>
    <name evidence="1" type="ORF">MsAc7_03170</name>
</gene>
<keyword evidence="2" id="KW-1185">Reference proteome</keyword>